<gene>
    <name evidence="2" type="ORF">SAMN04487955_10618</name>
</gene>
<sequence>MLGFLQGFSYGLFMTCLPWLLVGLVNPRLALPSEPFGRLQVIVRYCLLVPFISMVLWLTSLWGGFGPSLLGWIAGLVAIPAALPLERHLRGWLGRRRERRRQARLATEADRLRAQQEREAQEAGVAVLDPAQPPVGADDLVLAMCRAKQALLDVRRPDLAIQADRLYSRYRHVMEVLGGRFDRGELAFERSRSLVGEVCLGAVDTLNSMASQASGVVSVDGDFVRRRLAKESKRLSEEERVALTRRLELLAETERRLGELAARNESALTVLDDTAVAMARIETGRPQASVTTDRALSELRHFVERADRYGRSER</sequence>
<protein>
    <recommendedName>
        <fullName evidence="4">Cobyrinic acid a,c-diamide synthase</fullName>
    </recommendedName>
</protein>
<dbReference type="EMBL" id="FPBP01000006">
    <property type="protein sequence ID" value="SFU67803.1"/>
    <property type="molecule type" value="Genomic_DNA"/>
</dbReference>
<dbReference type="OrthoDB" id="6158881at2"/>
<keyword evidence="1" id="KW-0812">Transmembrane</keyword>
<keyword evidence="3" id="KW-1185">Reference proteome</keyword>
<dbReference type="PROSITE" id="PS50096">
    <property type="entry name" value="IQ"/>
    <property type="match status" value="1"/>
</dbReference>
<feature type="transmembrane region" description="Helical" evidence="1">
    <location>
        <begin position="12"/>
        <end position="30"/>
    </location>
</feature>
<feature type="transmembrane region" description="Helical" evidence="1">
    <location>
        <begin position="69"/>
        <end position="89"/>
    </location>
</feature>
<dbReference type="RefSeq" id="WP_089795283.1">
    <property type="nucleotide sequence ID" value="NZ_FPBP01000006.1"/>
</dbReference>
<evidence type="ECO:0000256" key="1">
    <source>
        <dbReference type="SAM" id="Phobius"/>
    </source>
</evidence>
<organism evidence="2 3">
    <name type="scientific">Halomonas korlensis</name>
    <dbReference type="NCBI Taxonomy" id="463301"/>
    <lineage>
        <taxon>Bacteria</taxon>
        <taxon>Pseudomonadati</taxon>
        <taxon>Pseudomonadota</taxon>
        <taxon>Gammaproteobacteria</taxon>
        <taxon>Oceanospirillales</taxon>
        <taxon>Halomonadaceae</taxon>
        <taxon>Halomonas</taxon>
    </lineage>
</organism>
<evidence type="ECO:0000313" key="3">
    <source>
        <dbReference type="Proteomes" id="UP000198693"/>
    </source>
</evidence>
<name>A0A1I7I4A6_9GAMM</name>
<dbReference type="AlphaFoldDB" id="A0A1I7I4A6"/>
<keyword evidence="1" id="KW-0472">Membrane</keyword>
<proteinExistence type="predicted"/>
<reference evidence="3" key="1">
    <citation type="submission" date="2016-10" db="EMBL/GenBank/DDBJ databases">
        <authorList>
            <person name="Varghese N."/>
            <person name="Submissions S."/>
        </authorList>
    </citation>
    <scope>NUCLEOTIDE SEQUENCE [LARGE SCALE GENOMIC DNA]</scope>
    <source>
        <strain evidence="3">CGMCC 1.6981</strain>
    </source>
</reference>
<dbReference type="STRING" id="463301.SAMN04487955_10618"/>
<evidence type="ECO:0008006" key="4">
    <source>
        <dbReference type="Google" id="ProtNLM"/>
    </source>
</evidence>
<dbReference type="Proteomes" id="UP000198693">
    <property type="component" value="Unassembled WGS sequence"/>
</dbReference>
<feature type="transmembrane region" description="Helical" evidence="1">
    <location>
        <begin position="42"/>
        <end position="63"/>
    </location>
</feature>
<keyword evidence="1" id="KW-1133">Transmembrane helix</keyword>
<accession>A0A1I7I4A6</accession>
<evidence type="ECO:0000313" key="2">
    <source>
        <dbReference type="EMBL" id="SFU67803.1"/>
    </source>
</evidence>